<dbReference type="RefSeq" id="WP_253796223.1">
    <property type="nucleotide sequence ID" value="NZ_BAAAUB010000042.1"/>
</dbReference>
<protein>
    <submittedName>
        <fullName evidence="1">Uncharacterized protein</fullName>
    </submittedName>
</protein>
<comment type="caution">
    <text evidence="1">The sequence shown here is derived from an EMBL/GenBank/DDBJ whole genome shotgun (WGS) entry which is preliminary data.</text>
</comment>
<dbReference type="EMBL" id="JAMZDX010000002">
    <property type="protein sequence ID" value="MCP2309233.1"/>
    <property type="molecule type" value="Genomic_DNA"/>
</dbReference>
<accession>A0ABT1IVR0</accession>
<name>A0ABT1IVR0_9ACTN</name>
<evidence type="ECO:0000313" key="2">
    <source>
        <dbReference type="Proteomes" id="UP001206483"/>
    </source>
</evidence>
<gene>
    <name evidence="1" type="ORF">FHR36_002357</name>
</gene>
<sequence length="105" mass="11683">MIRRSKASAGADSGEGPVVVEIEGITAPARFDRLSDAAAAIWHSVRALPLGNTQYEAYRYFFTRPDAVERCREFIDRDTGLTLSFRMNGRSHRVRIQPAKPTATS</sequence>
<dbReference type="Proteomes" id="UP001206483">
    <property type="component" value="Unassembled WGS sequence"/>
</dbReference>
<reference evidence="1 2" key="1">
    <citation type="submission" date="2022-06" db="EMBL/GenBank/DDBJ databases">
        <title>Sequencing the genomes of 1000 actinobacteria strains.</title>
        <authorList>
            <person name="Klenk H.-P."/>
        </authorList>
    </citation>
    <scope>NUCLEOTIDE SEQUENCE [LARGE SCALE GENOMIC DNA]</scope>
    <source>
        <strain evidence="1 2">DSM 41656</strain>
    </source>
</reference>
<keyword evidence="2" id="KW-1185">Reference proteome</keyword>
<evidence type="ECO:0000313" key="1">
    <source>
        <dbReference type="EMBL" id="MCP2309233.1"/>
    </source>
</evidence>
<organism evidence="1 2">
    <name type="scientific">Kitasatospora paracochleata</name>
    <dbReference type="NCBI Taxonomy" id="58354"/>
    <lineage>
        <taxon>Bacteria</taxon>
        <taxon>Bacillati</taxon>
        <taxon>Actinomycetota</taxon>
        <taxon>Actinomycetes</taxon>
        <taxon>Kitasatosporales</taxon>
        <taxon>Streptomycetaceae</taxon>
        <taxon>Kitasatospora</taxon>
    </lineage>
</organism>
<proteinExistence type="predicted"/>